<evidence type="ECO:0000256" key="3">
    <source>
        <dbReference type="ARBA" id="ARBA00022917"/>
    </source>
</evidence>
<accession>A0ABD6ET85</accession>
<dbReference type="InterPro" id="IPR050055">
    <property type="entry name" value="EF-Tu_GTPase"/>
</dbReference>
<evidence type="ECO:0000256" key="2">
    <source>
        <dbReference type="ARBA" id="ARBA00022768"/>
    </source>
</evidence>
<proteinExistence type="predicted"/>
<keyword evidence="2" id="KW-0251">Elongation factor</keyword>
<dbReference type="Gene3D" id="3.40.50.300">
    <property type="entry name" value="P-loop containing nucleotide triphosphate hydrolases"/>
    <property type="match status" value="1"/>
</dbReference>
<dbReference type="PANTHER" id="PTHR43721">
    <property type="entry name" value="ELONGATION FACTOR TU-RELATED"/>
    <property type="match status" value="1"/>
</dbReference>
<name>A0ABD6ET85_9BILA</name>
<dbReference type="EMBL" id="JBGFUD010011317">
    <property type="protein sequence ID" value="MFH4983168.1"/>
    <property type="molecule type" value="Genomic_DNA"/>
</dbReference>
<dbReference type="Pfam" id="PF00009">
    <property type="entry name" value="GTP_EFTU"/>
    <property type="match status" value="1"/>
</dbReference>
<evidence type="ECO:0000256" key="4">
    <source>
        <dbReference type="ARBA" id="ARBA00023128"/>
    </source>
</evidence>
<reference evidence="8 9" key="1">
    <citation type="submission" date="2024-08" db="EMBL/GenBank/DDBJ databases">
        <title>Gnathostoma spinigerum genome.</title>
        <authorList>
            <person name="Gonzalez-Bertolin B."/>
            <person name="Monzon S."/>
            <person name="Zaballos A."/>
            <person name="Jimenez P."/>
            <person name="Dekumyoy P."/>
            <person name="Varona S."/>
            <person name="Cuesta I."/>
            <person name="Sumanam S."/>
            <person name="Adisakwattana P."/>
            <person name="Gasser R.B."/>
            <person name="Hernandez-Gonzalez A."/>
            <person name="Young N.D."/>
            <person name="Perteguer M.J."/>
        </authorList>
    </citation>
    <scope>NUCLEOTIDE SEQUENCE [LARGE SCALE GENOMIC DNA]</scope>
    <source>
        <strain evidence="8">AL3</strain>
        <tissue evidence="8">Liver</tissue>
    </source>
</reference>
<keyword evidence="4" id="KW-0496">Mitochondrion</keyword>
<evidence type="ECO:0000259" key="7">
    <source>
        <dbReference type="Pfam" id="PF00009"/>
    </source>
</evidence>
<protein>
    <recommendedName>
        <fullName evidence="7">Tr-type G domain-containing protein</fullName>
    </recommendedName>
</protein>
<comment type="catalytic activity">
    <reaction evidence="6">
        <text>GTP + H2O = GDP + phosphate + H(+)</text>
        <dbReference type="Rhea" id="RHEA:19669"/>
        <dbReference type="ChEBI" id="CHEBI:15377"/>
        <dbReference type="ChEBI" id="CHEBI:15378"/>
        <dbReference type="ChEBI" id="CHEBI:37565"/>
        <dbReference type="ChEBI" id="CHEBI:43474"/>
        <dbReference type="ChEBI" id="CHEBI:58189"/>
        <dbReference type="EC" id="3.6.5.3"/>
    </reaction>
    <physiologicalReaction direction="left-to-right" evidence="6">
        <dbReference type="Rhea" id="RHEA:19670"/>
    </physiologicalReaction>
</comment>
<dbReference type="GO" id="GO:0005525">
    <property type="term" value="F:GTP binding"/>
    <property type="evidence" value="ECO:0007669"/>
    <property type="project" value="UniProtKB-KW"/>
</dbReference>
<comment type="caution">
    <text evidence="8">The sequence shown here is derived from an EMBL/GenBank/DDBJ whole genome shotgun (WGS) entry which is preliminary data.</text>
</comment>
<dbReference type="GO" id="GO:0003746">
    <property type="term" value="F:translation elongation factor activity"/>
    <property type="evidence" value="ECO:0007669"/>
    <property type="project" value="UniProtKB-KW"/>
</dbReference>
<sequence length="157" mass="17544">MRIRYLAVLPQLIAAIYYIKFIRHLKQQSERVLSSLNKPVCLRFGVSSSSMLFFTACNRSLQTSSKLFGVLGRCEAQLLRLAQIQHARCLAVPGGKATFKRSKPHLNVGTIGHVDHGKTTLTSAITKVLAAKKSAKFRKYEEIDNAPEEKARGQMEL</sequence>
<dbReference type="PANTHER" id="PTHR43721:SF36">
    <property type="entry name" value="ELONGATION FACTOR TU, MITOCHONDRIAL"/>
    <property type="match status" value="1"/>
</dbReference>
<dbReference type="InterPro" id="IPR027417">
    <property type="entry name" value="P-loop_NTPase"/>
</dbReference>
<evidence type="ECO:0000313" key="9">
    <source>
        <dbReference type="Proteomes" id="UP001608902"/>
    </source>
</evidence>
<dbReference type="SUPFAM" id="SSF52540">
    <property type="entry name" value="P-loop containing nucleoside triphosphate hydrolases"/>
    <property type="match status" value="1"/>
</dbReference>
<evidence type="ECO:0000256" key="5">
    <source>
        <dbReference type="ARBA" id="ARBA00023134"/>
    </source>
</evidence>
<feature type="domain" description="Tr-type G" evidence="7">
    <location>
        <begin position="103"/>
        <end position="153"/>
    </location>
</feature>
<evidence type="ECO:0000256" key="1">
    <source>
        <dbReference type="ARBA" id="ARBA00022741"/>
    </source>
</evidence>
<gene>
    <name evidence="8" type="ORF">AB6A40_009877</name>
</gene>
<organism evidence="8 9">
    <name type="scientific">Gnathostoma spinigerum</name>
    <dbReference type="NCBI Taxonomy" id="75299"/>
    <lineage>
        <taxon>Eukaryota</taxon>
        <taxon>Metazoa</taxon>
        <taxon>Ecdysozoa</taxon>
        <taxon>Nematoda</taxon>
        <taxon>Chromadorea</taxon>
        <taxon>Rhabditida</taxon>
        <taxon>Spirurina</taxon>
        <taxon>Gnathostomatomorpha</taxon>
        <taxon>Gnathostomatoidea</taxon>
        <taxon>Gnathostomatidae</taxon>
        <taxon>Gnathostoma</taxon>
    </lineage>
</organism>
<evidence type="ECO:0000313" key="8">
    <source>
        <dbReference type="EMBL" id="MFH4983168.1"/>
    </source>
</evidence>
<keyword evidence="5" id="KW-0342">GTP-binding</keyword>
<keyword evidence="9" id="KW-1185">Reference proteome</keyword>
<keyword evidence="3" id="KW-0648">Protein biosynthesis</keyword>
<evidence type="ECO:0000256" key="6">
    <source>
        <dbReference type="ARBA" id="ARBA00051990"/>
    </source>
</evidence>
<dbReference type="InterPro" id="IPR000795">
    <property type="entry name" value="T_Tr_GTP-bd_dom"/>
</dbReference>
<dbReference type="Proteomes" id="UP001608902">
    <property type="component" value="Unassembled WGS sequence"/>
</dbReference>
<keyword evidence="1" id="KW-0547">Nucleotide-binding</keyword>
<dbReference type="AlphaFoldDB" id="A0ABD6ET85"/>